<dbReference type="RefSeq" id="WP_107897317.1">
    <property type="nucleotide sequence ID" value="NZ_PYWM01000036.1"/>
</dbReference>
<organism evidence="1 2">
    <name type="scientific">Lysinibacillus mangiferihumi</name>
    <dbReference type="NCBI Taxonomy" id="1130819"/>
    <lineage>
        <taxon>Bacteria</taxon>
        <taxon>Bacillati</taxon>
        <taxon>Bacillota</taxon>
        <taxon>Bacilli</taxon>
        <taxon>Bacillales</taxon>
        <taxon>Bacillaceae</taxon>
        <taxon>Lysinibacillus</taxon>
    </lineage>
</organism>
<evidence type="ECO:0000313" key="1">
    <source>
        <dbReference type="EMBL" id="TKI53421.1"/>
    </source>
</evidence>
<gene>
    <name evidence="1" type="ORF">FC756_24055</name>
</gene>
<dbReference type="EMBL" id="SZPU01000115">
    <property type="protein sequence ID" value="TKI53421.1"/>
    <property type="molecule type" value="Genomic_DNA"/>
</dbReference>
<accession>A0A4U2Y2R3</accession>
<protein>
    <submittedName>
        <fullName evidence="1">Uncharacterized protein</fullName>
    </submittedName>
</protein>
<reference evidence="1 2" key="1">
    <citation type="submission" date="2019-04" db="EMBL/GenBank/DDBJ databases">
        <title>Lysinibacillus genome sequencing.</title>
        <authorList>
            <person name="Dunlap C."/>
        </authorList>
    </citation>
    <scope>NUCLEOTIDE SEQUENCE [LARGE SCALE GENOMIC DNA]</scope>
    <source>
        <strain evidence="1 2">CCTCC AB 2010389</strain>
    </source>
</reference>
<dbReference type="Proteomes" id="UP000308744">
    <property type="component" value="Unassembled WGS sequence"/>
</dbReference>
<keyword evidence="2" id="KW-1185">Reference proteome</keyword>
<name>A0A4U2Y2R3_9BACI</name>
<comment type="caution">
    <text evidence="1">The sequence shown here is derived from an EMBL/GenBank/DDBJ whole genome shotgun (WGS) entry which is preliminary data.</text>
</comment>
<evidence type="ECO:0000313" key="2">
    <source>
        <dbReference type="Proteomes" id="UP000308744"/>
    </source>
</evidence>
<sequence>MAAQFPPSTTWKAGTQIKEIRQMQKEIDKTLKSSLDGIRKVDKKGRPDKFTFRIYTQEEFINKSKGSKIIEDD</sequence>
<proteinExistence type="predicted"/>
<dbReference type="AlphaFoldDB" id="A0A4U2Y2R3"/>